<geneLocation type="plasmid" evidence="6 7">
    <name>pSS37A-Re-1</name>
</geneLocation>
<proteinExistence type="predicted"/>
<dbReference type="InterPro" id="IPR001077">
    <property type="entry name" value="COMT_C"/>
</dbReference>
<evidence type="ECO:0008006" key="8">
    <source>
        <dbReference type="Google" id="ProtNLM"/>
    </source>
</evidence>
<gene>
    <name evidence="6" type="ORF">SS37A_37670</name>
</gene>
<evidence type="ECO:0000256" key="1">
    <source>
        <dbReference type="ARBA" id="ARBA00022603"/>
    </source>
</evidence>
<evidence type="ECO:0000313" key="6">
    <source>
        <dbReference type="EMBL" id="BDV36237.1"/>
    </source>
</evidence>
<dbReference type="EMBL" id="AP027143">
    <property type="protein sequence ID" value="BDV36237.1"/>
    <property type="molecule type" value="Genomic_DNA"/>
</dbReference>
<keyword evidence="1" id="KW-0489">Methyltransferase</keyword>
<dbReference type="InterPro" id="IPR036388">
    <property type="entry name" value="WH-like_DNA-bd_sf"/>
</dbReference>
<dbReference type="SUPFAM" id="SSF46785">
    <property type="entry name" value="Winged helix' DNA-binding domain"/>
    <property type="match status" value="1"/>
</dbReference>
<evidence type="ECO:0000259" key="5">
    <source>
        <dbReference type="Pfam" id="PF08100"/>
    </source>
</evidence>
<reference evidence="6 7" key="1">
    <citation type="journal article" date="2023" name="Int. J. Syst. Evol. Microbiol.">
        <title>Methylocystis iwaonis sp. nov., a type II methane-oxidizing bacterium from surface soil of a rice paddy field in Japan, and emended description of the genus Methylocystis (ex Whittenbury et al. 1970) Bowman et al. 1993.</title>
        <authorList>
            <person name="Kaise H."/>
            <person name="Sawadogo J.B."/>
            <person name="Alam M.S."/>
            <person name="Ueno C."/>
            <person name="Dianou D."/>
            <person name="Shinjo R."/>
            <person name="Asakawa S."/>
        </authorList>
    </citation>
    <scope>NUCLEOTIDE SEQUENCE [LARGE SCALE GENOMIC DNA]</scope>
    <source>
        <strain evidence="6 7">SS37A-Re</strain>
    </source>
</reference>
<evidence type="ECO:0000259" key="4">
    <source>
        <dbReference type="Pfam" id="PF00891"/>
    </source>
</evidence>
<evidence type="ECO:0000313" key="7">
    <source>
        <dbReference type="Proteomes" id="UP001317629"/>
    </source>
</evidence>
<keyword evidence="3" id="KW-0949">S-adenosyl-L-methionine</keyword>
<dbReference type="InterPro" id="IPR029063">
    <property type="entry name" value="SAM-dependent_MTases_sf"/>
</dbReference>
<dbReference type="PIRSF" id="PIRSF005739">
    <property type="entry name" value="O-mtase"/>
    <property type="match status" value="1"/>
</dbReference>
<name>A0ABM8EDY2_9HYPH</name>
<dbReference type="SUPFAM" id="SSF53335">
    <property type="entry name" value="S-adenosyl-L-methionine-dependent methyltransferases"/>
    <property type="match status" value="1"/>
</dbReference>
<feature type="domain" description="O-methyltransferase C-terminal" evidence="4">
    <location>
        <begin position="106"/>
        <end position="317"/>
    </location>
</feature>
<keyword evidence="7" id="KW-1185">Reference proteome</keyword>
<dbReference type="PANTHER" id="PTHR43712:SF2">
    <property type="entry name" value="O-METHYLTRANSFERASE CICE"/>
    <property type="match status" value="1"/>
</dbReference>
<keyword evidence="2" id="KW-0808">Transferase</keyword>
<dbReference type="PROSITE" id="PS51683">
    <property type="entry name" value="SAM_OMT_II"/>
    <property type="match status" value="1"/>
</dbReference>
<dbReference type="Pfam" id="PF08100">
    <property type="entry name" value="Dimerisation"/>
    <property type="match status" value="1"/>
</dbReference>
<protein>
    <recommendedName>
        <fullName evidence="8">Methyltransferase domain-containing protein</fullName>
    </recommendedName>
</protein>
<dbReference type="Gene3D" id="1.10.10.10">
    <property type="entry name" value="Winged helix-like DNA-binding domain superfamily/Winged helix DNA-binding domain"/>
    <property type="match status" value="1"/>
</dbReference>
<dbReference type="Gene3D" id="3.40.50.150">
    <property type="entry name" value="Vaccinia Virus protein VP39"/>
    <property type="match status" value="1"/>
</dbReference>
<sequence length="337" mass="37364">MESAVKEIAGILTGFFQSKTVAAALELRIFDAMDPPARAEVVCRRAGVPLASGKRLLIALEAMKLISRENDEYRLSDAAKRCLVSTSPQWMGWMARHCDVFLYPLWGQCAEAIRQDEDRRTAVFGDNRSWFDILYQNPRDVADFQEFLGVLAQPFVDGMIESFDFSPYRRFIDIGSGCGSLPMSVARSHPKLEVAVCELPQAAAFTREKLDARGFKDHIAVFEGNVLEGDLPRGFDLVHLGWMLHDYAIESQRTILENILAAMPSGATFVASETPLNDDESGPLFTSLLSINMLVSTDGGVESTTEEYLGRFRDAGFVNTRAQTIPGPRKLLIGEKA</sequence>
<dbReference type="Pfam" id="PF00891">
    <property type="entry name" value="Methyltransf_2"/>
    <property type="match status" value="1"/>
</dbReference>
<dbReference type="PANTHER" id="PTHR43712">
    <property type="entry name" value="PUTATIVE (AFU_ORTHOLOGUE AFUA_4G14580)-RELATED"/>
    <property type="match status" value="1"/>
</dbReference>
<dbReference type="Proteomes" id="UP001317629">
    <property type="component" value="Plasmid pSS37A-Re-1"/>
</dbReference>
<evidence type="ECO:0000256" key="3">
    <source>
        <dbReference type="ARBA" id="ARBA00022691"/>
    </source>
</evidence>
<dbReference type="CDD" id="cd02440">
    <property type="entry name" value="AdoMet_MTases"/>
    <property type="match status" value="1"/>
</dbReference>
<dbReference type="InterPro" id="IPR012967">
    <property type="entry name" value="COMT_dimerisation"/>
</dbReference>
<dbReference type="RefSeq" id="WP_281932206.1">
    <property type="nucleotide sequence ID" value="NZ_AP027143.1"/>
</dbReference>
<accession>A0ABM8EDY2</accession>
<dbReference type="InterPro" id="IPR016461">
    <property type="entry name" value="COMT-like"/>
</dbReference>
<dbReference type="InterPro" id="IPR036390">
    <property type="entry name" value="WH_DNA-bd_sf"/>
</dbReference>
<organism evidence="6 7">
    <name type="scientific">Methylocystis iwaonis</name>
    <dbReference type="NCBI Taxonomy" id="2885079"/>
    <lineage>
        <taxon>Bacteria</taxon>
        <taxon>Pseudomonadati</taxon>
        <taxon>Pseudomonadota</taxon>
        <taxon>Alphaproteobacteria</taxon>
        <taxon>Hyphomicrobiales</taxon>
        <taxon>Methylocystaceae</taxon>
        <taxon>Methylocystis</taxon>
    </lineage>
</organism>
<keyword evidence="6" id="KW-0614">Plasmid</keyword>
<evidence type="ECO:0000256" key="2">
    <source>
        <dbReference type="ARBA" id="ARBA00022679"/>
    </source>
</evidence>
<feature type="domain" description="O-methyltransferase dimerisation" evidence="5">
    <location>
        <begin position="11"/>
        <end position="85"/>
    </location>
</feature>